<evidence type="ECO:0000313" key="17">
    <source>
        <dbReference type="EMBL" id="PJF48332.1"/>
    </source>
</evidence>
<comment type="catalytic activity">
    <reaction evidence="14">
        <text>4-aminobutanoate + 2-oxoglutarate = succinate semialdehyde + L-glutamate</text>
        <dbReference type="Rhea" id="RHEA:23352"/>
        <dbReference type="ChEBI" id="CHEBI:16810"/>
        <dbReference type="ChEBI" id="CHEBI:29985"/>
        <dbReference type="ChEBI" id="CHEBI:57706"/>
        <dbReference type="ChEBI" id="CHEBI:59888"/>
        <dbReference type="EC" id="2.6.1.19"/>
    </reaction>
</comment>
<dbReference type="FunFam" id="3.40.640.10:FF:000013">
    <property type="entry name" value="4-aminobutyrate aminotransferase"/>
    <property type="match status" value="1"/>
</dbReference>
<evidence type="ECO:0000256" key="10">
    <source>
        <dbReference type="ARBA" id="ARBA00029760"/>
    </source>
</evidence>
<dbReference type="PANTHER" id="PTHR11986">
    <property type="entry name" value="AMINOTRANSFERASE CLASS III"/>
    <property type="match status" value="1"/>
</dbReference>
<dbReference type="GO" id="GO:0047298">
    <property type="term" value="F:(S)-3-amino-2-methylpropionate transaminase activity"/>
    <property type="evidence" value="ECO:0007669"/>
    <property type="project" value="UniProtKB-EC"/>
</dbReference>
<proteinExistence type="inferred from homology"/>
<evidence type="ECO:0000256" key="9">
    <source>
        <dbReference type="ARBA" id="ARBA00022898"/>
    </source>
</evidence>
<evidence type="ECO:0000256" key="15">
    <source>
        <dbReference type="ARBA" id="ARBA00050054"/>
    </source>
</evidence>
<dbReference type="InterPro" id="IPR015421">
    <property type="entry name" value="PyrdxlP-dep_Trfase_major"/>
</dbReference>
<dbReference type="EC" id="2.6.1.19" evidence="6"/>
<dbReference type="InterPro" id="IPR005814">
    <property type="entry name" value="Aminotrans_3"/>
</dbReference>
<dbReference type="GO" id="GO:0034386">
    <property type="term" value="F:4-aminobutyrate:2-oxoglutarate transaminase activity"/>
    <property type="evidence" value="ECO:0007669"/>
    <property type="project" value="UniProtKB-EC"/>
</dbReference>
<reference evidence="17 18" key="1">
    <citation type="submission" date="2017-11" db="EMBL/GenBank/DDBJ databases">
        <title>Evolution of Phototrophy in the Chloroflexi Phylum Driven by Horizontal Gene Transfer.</title>
        <authorList>
            <person name="Ward L.M."/>
            <person name="Hemp J."/>
            <person name="Shih P.M."/>
            <person name="Mcglynn S.E."/>
            <person name="Fischer W."/>
        </authorList>
    </citation>
    <scope>NUCLEOTIDE SEQUENCE [LARGE SCALE GENOMIC DNA]</scope>
    <source>
        <strain evidence="17">JP3_7</strain>
    </source>
</reference>
<dbReference type="GO" id="GO:0030170">
    <property type="term" value="F:pyridoxal phosphate binding"/>
    <property type="evidence" value="ECO:0007669"/>
    <property type="project" value="InterPro"/>
</dbReference>
<gene>
    <name evidence="17" type="ORF">CUN48_03980</name>
</gene>
<evidence type="ECO:0000256" key="4">
    <source>
        <dbReference type="ARBA" id="ARBA00008954"/>
    </source>
</evidence>
<dbReference type="AlphaFoldDB" id="A0A2M8QF03"/>
<evidence type="ECO:0000256" key="13">
    <source>
        <dbReference type="ARBA" id="ARBA00031787"/>
    </source>
</evidence>
<comment type="pathway">
    <text evidence="3">Amino-acid degradation; 4-aminobutanoate degradation.</text>
</comment>
<dbReference type="SUPFAM" id="SSF53383">
    <property type="entry name" value="PLP-dependent transferases"/>
    <property type="match status" value="1"/>
</dbReference>
<evidence type="ECO:0000313" key="18">
    <source>
        <dbReference type="Proteomes" id="UP000230790"/>
    </source>
</evidence>
<dbReference type="Gene3D" id="3.90.1150.10">
    <property type="entry name" value="Aspartate Aminotransferase, domain 1"/>
    <property type="match status" value="1"/>
</dbReference>
<dbReference type="Proteomes" id="UP000230790">
    <property type="component" value="Unassembled WGS sequence"/>
</dbReference>
<evidence type="ECO:0000256" key="12">
    <source>
        <dbReference type="ARBA" id="ARBA00030857"/>
    </source>
</evidence>
<keyword evidence="8 17" id="KW-0808">Transferase</keyword>
<dbReference type="EMBL" id="PGTN01000017">
    <property type="protein sequence ID" value="PJF48332.1"/>
    <property type="molecule type" value="Genomic_DNA"/>
</dbReference>
<evidence type="ECO:0000256" key="16">
    <source>
        <dbReference type="RuleBase" id="RU003560"/>
    </source>
</evidence>
<evidence type="ECO:0000256" key="6">
    <source>
        <dbReference type="ARBA" id="ARBA00012912"/>
    </source>
</evidence>
<evidence type="ECO:0000256" key="8">
    <source>
        <dbReference type="ARBA" id="ARBA00022679"/>
    </source>
</evidence>
<dbReference type="Pfam" id="PF00202">
    <property type="entry name" value="Aminotran_3"/>
    <property type="match status" value="1"/>
</dbReference>
<comment type="catalytic activity">
    <reaction evidence="1">
        <text>(S)-3-amino-2-methylpropanoate + 2-oxoglutarate = 2-methyl-3-oxopropanoate + L-glutamate</text>
        <dbReference type="Rhea" id="RHEA:13993"/>
        <dbReference type="ChEBI" id="CHEBI:16810"/>
        <dbReference type="ChEBI" id="CHEBI:29985"/>
        <dbReference type="ChEBI" id="CHEBI:57700"/>
        <dbReference type="ChEBI" id="CHEBI:58655"/>
        <dbReference type="EC" id="2.6.1.22"/>
    </reaction>
</comment>
<dbReference type="GO" id="GO:0042802">
    <property type="term" value="F:identical protein binding"/>
    <property type="evidence" value="ECO:0007669"/>
    <property type="project" value="TreeGrafter"/>
</dbReference>
<evidence type="ECO:0000256" key="2">
    <source>
        <dbReference type="ARBA" id="ARBA00001933"/>
    </source>
</evidence>
<dbReference type="PIRSF" id="PIRSF000521">
    <property type="entry name" value="Transaminase_4ab_Lys_Orn"/>
    <property type="match status" value="1"/>
</dbReference>
<evidence type="ECO:0000256" key="5">
    <source>
        <dbReference type="ARBA" id="ARBA00012876"/>
    </source>
</evidence>
<dbReference type="Gene3D" id="3.40.640.10">
    <property type="entry name" value="Type I PLP-dependent aspartate aminotransferase-like (Major domain)"/>
    <property type="match status" value="1"/>
</dbReference>
<protein>
    <recommendedName>
        <fullName evidence="12">(S)-3-amino-2-methylpropionate transaminase</fullName>
        <ecNumber evidence="6">2.6.1.19</ecNumber>
        <ecNumber evidence="5">2.6.1.22</ecNumber>
    </recommendedName>
    <alternativeName>
        <fullName evidence="13">GABA aminotransferase</fullName>
    </alternativeName>
    <alternativeName>
        <fullName evidence="11">Gamma-amino-N-butyrate transaminase</fullName>
    </alternativeName>
    <alternativeName>
        <fullName evidence="15">Glutamate:succinic semialdehyde transaminase</fullName>
    </alternativeName>
    <alternativeName>
        <fullName evidence="10">L-AIBAT</fullName>
    </alternativeName>
</protein>
<evidence type="ECO:0000256" key="1">
    <source>
        <dbReference type="ARBA" id="ARBA00001750"/>
    </source>
</evidence>
<keyword evidence="9 16" id="KW-0663">Pyridoxal phosphate</keyword>
<sequence length="437" mass="47310">MAKENLSPVWARAFDIHIDHGEGIYLYDKSGRRYMDFTCGIGVTNTGHAHPRIVRAIQEQAAKLLHGQIGIGISDTVLELTDELASICPPPIDTFFFSNSGAEAVEAAVKLAKQTTGRTNIIVFEGSFHGRTHLTMAMTMSKTSYRLKYQPLPAGIFAAPYAHCYHCPVAKRAMSAAQRATLSAGCPDDGACCGYAPDAVRFLLKTQTAPQETAAIVVEPVLGEGGYVVPPASFLRALRQICDEHGILLVFDEVQTGFGRTGKFFALEHFGVVPDILVMAKGLASGMPLSCVAARREIMARWSPGSHGGTYGPNPISAAAAVETIRVMKAEKLPENSQARGDQLMRGLRALQKDFSILGDVRGLGCMVATEFVDARTGEPDKSITQRIVKHCADHNLLLLTCGSYENVIRWIPPLVVNEQQIEEALQIFAAALDQVT</sequence>
<evidence type="ECO:0000256" key="11">
    <source>
        <dbReference type="ARBA" id="ARBA00030204"/>
    </source>
</evidence>
<dbReference type="CDD" id="cd00610">
    <property type="entry name" value="OAT_like"/>
    <property type="match status" value="1"/>
</dbReference>
<evidence type="ECO:0000256" key="3">
    <source>
        <dbReference type="ARBA" id="ARBA00005176"/>
    </source>
</evidence>
<comment type="cofactor">
    <cofactor evidence="2">
        <name>pyridoxal 5'-phosphate</name>
        <dbReference type="ChEBI" id="CHEBI:597326"/>
    </cofactor>
</comment>
<comment type="caution">
    <text evidence="17">The sequence shown here is derived from an EMBL/GenBank/DDBJ whole genome shotgun (WGS) entry which is preliminary data.</text>
</comment>
<accession>A0A2M8QF03</accession>
<dbReference type="InterPro" id="IPR015424">
    <property type="entry name" value="PyrdxlP-dep_Trfase"/>
</dbReference>
<dbReference type="PROSITE" id="PS00600">
    <property type="entry name" value="AA_TRANSFER_CLASS_3"/>
    <property type="match status" value="1"/>
</dbReference>
<dbReference type="InterPro" id="IPR015422">
    <property type="entry name" value="PyrdxlP-dep_Trfase_small"/>
</dbReference>
<name>A0A2M8QF03_9CHLR</name>
<dbReference type="InterPro" id="IPR049704">
    <property type="entry name" value="Aminotrans_3_PPA_site"/>
</dbReference>
<evidence type="ECO:0000256" key="7">
    <source>
        <dbReference type="ARBA" id="ARBA00022576"/>
    </source>
</evidence>
<dbReference type="EC" id="2.6.1.22" evidence="5"/>
<dbReference type="InterPro" id="IPR050103">
    <property type="entry name" value="Class-III_PLP-dep_AT"/>
</dbReference>
<comment type="similarity">
    <text evidence="4 16">Belongs to the class-III pyridoxal-phosphate-dependent aminotransferase family.</text>
</comment>
<keyword evidence="7 17" id="KW-0032">Aminotransferase</keyword>
<evidence type="ECO:0000256" key="14">
    <source>
        <dbReference type="ARBA" id="ARBA00048021"/>
    </source>
</evidence>
<organism evidence="17 18">
    <name type="scientific">Candidatus Thermofonsia Clade 3 bacterium</name>
    <dbReference type="NCBI Taxonomy" id="2364212"/>
    <lineage>
        <taxon>Bacteria</taxon>
        <taxon>Bacillati</taxon>
        <taxon>Chloroflexota</taxon>
        <taxon>Candidatus Thermofontia</taxon>
        <taxon>Candidatus Thermofonsia Clade 3</taxon>
    </lineage>
</organism>